<dbReference type="HOGENOM" id="CLU_1710762_0_0_7"/>
<proteinExistence type="predicted"/>
<evidence type="ECO:0000256" key="2">
    <source>
        <dbReference type="SAM" id="MobiDB-lite"/>
    </source>
</evidence>
<reference evidence="3 4" key="1">
    <citation type="submission" date="2013-11" db="EMBL/GenBank/DDBJ databases">
        <title>Estimation of Helicobacter pylori bacteriophage ecology using H. pylori isolates.</title>
        <authorList>
            <person name="Uchiyama J."/>
            <person name="Takemura-Uchiyama I."/>
            <person name="Ujihara T."/>
            <person name="Matsuzaki S."/>
        </authorList>
    </citation>
    <scope>NUCLEOTIDE SEQUENCE [LARGE SCALE GENOMIC DNA]</scope>
    <source>
        <strain evidence="3 4">NY40</strain>
    </source>
</reference>
<dbReference type="Proteomes" id="UP000031662">
    <property type="component" value="Chromosome"/>
</dbReference>
<keyword evidence="1" id="KW-0175">Coiled coil</keyword>
<accession>A0A060Q2J5</accession>
<feature type="region of interest" description="Disordered" evidence="2">
    <location>
        <begin position="46"/>
        <end position="67"/>
    </location>
</feature>
<dbReference type="EMBL" id="AP014523">
    <property type="protein sequence ID" value="BAO98557.1"/>
    <property type="molecule type" value="Genomic_DNA"/>
</dbReference>
<feature type="coiled-coil region" evidence="1">
    <location>
        <begin position="5"/>
        <end position="46"/>
    </location>
</feature>
<dbReference type="NCBIfam" id="NF040738">
    <property type="entry name" value="nickel_Mua"/>
    <property type="match status" value="1"/>
</dbReference>
<gene>
    <name evidence="3" type="ORF">NY40_1552</name>
</gene>
<protein>
    <submittedName>
        <fullName evidence="3">Uncharacterized protein</fullName>
    </submittedName>
</protein>
<dbReference type="AlphaFoldDB" id="A0A060Q2J5"/>
<sequence length="153" mass="18435">MQEELNAYQQEIEDTREVLKKIRLELKQVQEILRKKKSTLKGLKQEIYQKKSEKENSRSNKETQNTEEDVIFPKALEEVEVYAKDNQVIMAKPCKRLFNEGLYLQYRSVLRENRLLKNHLSKKDFENSLLKIELRDLHKEIKLYQVQNLLKDK</sequence>
<evidence type="ECO:0000256" key="1">
    <source>
        <dbReference type="SAM" id="Coils"/>
    </source>
</evidence>
<organism evidence="3 4">
    <name type="scientific">Helicobacter pylori NY40</name>
    <dbReference type="NCBI Taxonomy" id="1426844"/>
    <lineage>
        <taxon>Bacteria</taxon>
        <taxon>Pseudomonadati</taxon>
        <taxon>Campylobacterota</taxon>
        <taxon>Epsilonproteobacteria</taxon>
        <taxon>Campylobacterales</taxon>
        <taxon>Helicobacteraceae</taxon>
        <taxon>Helicobacter</taxon>
    </lineage>
</organism>
<name>A0A060Q2J5_HELPX</name>
<dbReference type="RefSeq" id="WP_041051603.1">
    <property type="nucleotide sequence ID" value="NZ_AP014523.1"/>
</dbReference>
<evidence type="ECO:0000313" key="3">
    <source>
        <dbReference type="EMBL" id="BAO98557.1"/>
    </source>
</evidence>
<dbReference type="InterPro" id="IPR047781">
    <property type="entry name" value="Mua"/>
</dbReference>
<evidence type="ECO:0000313" key="4">
    <source>
        <dbReference type="Proteomes" id="UP000031662"/>
    </source>
</evidence>
<feature type="compositionally biased region" description="Basic and acidic residues" evidence="2">
    <location>
        <begin position="46"/>
        <end position="61"/>
    </location>
</feature>